<dbReference type="AlphaFoldDB" id="A0A8J3Q9S9"/>
<feature type="transmembrane region" description="Helical" evidence="1">
    <location>
        <begin position="56"/>
        <end position="73"/>
    </location>
</feature>
<organism evidence="2 3">
    <name type="scientific">Rhizocola hellebori</name>
    <dbReference type="NCBI Taxonomy" id="1392758"/>
    <lineage>
        <taxon>Bacteria</taxon>
        <taxon>Bacillati</taxon>
        <taxon>Actinomycetota</taxon>
        <taxon>Actinomycetes</taxon>
        <taxon>Micromonosporales</taxon>
        <taxon>Micromonosporaceae</taxon>
        <taxon>Rhizocola</taxon>
    </lineage>
</organism>
<reference evidence="2" key="1">
    <citation type="submission" date="2021-01" db="EMBL/GenBank/DDBJ databases">
        <title>Whole genome shotgun sequence of Rhizocola hellebori NBRC 109834.</title>
        <authorList>
            <person name="Komaki H."/>
            <person name="Tamura T."/>
        </authorList>
    </citation>
    <scope>NUCLEOTIDE SEQUENCE</scope>
    <source>
        <strain evidence="2">NBRC 109834</strain>
    </source>
</reference>
<feature type="transmembrane region" description="Helical" evidence="1">
    <location>
        <begin position="121"/>
        <end position="141"/>
    </location>
</feature>
<sequence length="197" mass="21694">MKWEGVSLGMLWAQEYERLKEEQAQRISIRDNLMYATLVSIAGVILAMYQTSNADLLLLLPLGCVVLGWTYLANDEKISAIGRYIRTDLEPRLAALLDAQPPVYGWELAHRSDRRRRSRKVAQLCIDLMTFCLPGAGALVIRGLSPNFGTVTAVIVIAEASVVLLLAQQILANADLSRGRSSSATEAAVFPIAHNRD</sequence>
<comment type="caution">
    <text evidence="2">The sequence shown here is derived from an EMBL/GenBank/DDBJ whole genome shotgun (WGS) entry which is preliminary data.</text>
</comment>
<keyword evidence="1" id="KW-0472">Membrane</keyword>
<keyword evidence="1" id="KW-1133">Transmembrane helix</keyword>
<proteinExistence type="predicted"/>
<feature type="transmembrane region" description="Helical" evidence="1">
    <location>
        <begin position="147"/>
        <end position="167"/>
    </location>
</feature>
<dbReference type="EMBL" id="BONY01000021">
    <property type="protein sequence ID" value="GIH05736.1"/>
    <property type="molecule type" value="Genomic_DNA"/>
</dbReference>
<dbReference type="Proteomes" id="UP000612899">
    <property type="component" value="Unassembled WGS sequence"/>
</dbReference>
<name>A0A8J3Q9S9_9ACTN</name>
<keyword evidence="3" id="KW-1185">Reference proteome</keyword>
<evidence type="ECO:0000313" key="3">
    <source>
        <dbReference type="Proteomes" id="UP000612899"/>
    </source>
</evidence>
<evidence type="ECO:0008006" key="4">
    <source>
        <dbReference type="Google" id="ProtNLM"/>
    </source>
</evidence>
<keyword evidence="1" id="KW-0812">Transmembrane</keyword>
<protein>
    <recommendedName>
        <fullName evidence="4">Integral membrane protein</fullName>
    </recommendedName>
</protein>
<dbReference type="RefSeq" id="WP_203909578.1">
    <property type="nucleotide sequence ID" value="NZ_BONY01000021.1"/>
</dbReference>
<evidence type="ECO:0000313" key="2">
    <source>
        <dbReference type="EMBL" id="GIH05736.1"/>
    </source>
</evidence>
<evidence type="ECO:0000256" key="1">
    <source>
        <dbReference type="SAM" id="Phobius"/>
    </source>
</evidence>
<feature type="transmembrane region" description="Helical" evidence="1">
    <location>
        <begin position="33"/>
        <end position="50"/>
    </location>
</feature>
<gene>
    <name evidence="2" type="ORF">Rhe02_38030</name>
</gene>
<accession>A0A8J3Q9S9</accession>